<reference evidence="2" key="1">
    <citation type="journal article" date="2022" name="bioRxiv">
        <title>Sequencing and chromosome-scale assembly of the giantPleurodeles waltlgenome.</title>
        <authorList>
            <person name="Brown T."/>
            <person name="Elewa A."/>
            <person name="Iarovenko S."/>
            <person name="Subramanian E."/>
            <person name="Araus A.J."/>
            <person name="Petzold A."/>
            <person name="Susuki M."/>
            <person name="Suzuki K.-i.T."/>
            <person name="Hayashi T."/>
            <person name="Toyoda A."/>
            <person name="Oliveira C."/>
            <person name="Osipova E."/>
            <person name="Leigh N.D."/>
            <person name="Simon A."/>
            <person name="Yun M.H."/>
        </authorList>
    </citation>
    <scope>NUCLEOTIDE SEQUENCE</scope>
    <source>
        <strain evidence="2">20211129_DDA</strain>
        <tissue evidence="2">Liver</tissue>
    </source>
</reference>
<feature type="compositionally biased region" description="Basic residues" evidence="1">
    <location>
        <begin position="53"/>
        <end position="62"/>
    </location>
</feature>
<feature type="region of interest" description="Disordered" evidence="1">
    <location>
        <begin position="48"/>
        <end position="101"/>
    </location>
</feature>
<comment type="caution">
    <text evidence="2">The sequence shown here is derived from an EMBL/GenBank/DDBJ whole genome shotgun (WGS) entry which is preliminary data.</text>
</comment>
<sequence>MLIRATGLRTALLEEERERKPRVRNKDDAKDRRRGLSWLRVVEHWTTEQKLSTHQRRLRRRTSSHEGAELSNRENSYREKDRSWNPATSQEGCGSLRSLEQ</sequence>
<evidence type="ECO:0000313" key="2">
    <source>
        <dbReference type="EMBL" id="KAJ1168879.1"/>
    </source>
</evidence>
<dbReference type="Proteomes" id="UP001066276">
    <property type="component" value="Chromosome 4_1"/>
</dbReference>
<name>A0AAV7SYC0_PLEWA</name>
<evidence type="ECO:0000313" key="3">
    <source>
        <dbReference type="Proteomes" id="UP001066276"/>
    </source>
</evidence>
<organism evidence="2 3">
    <name type="scientific">Pleurodeles waltl</name>
    <name type="common">Iberian ribbed newt</name>
    <dbReference type="NCBI Taxonomy" id="8319"/>
    <lineage>
        <taxon>Eukaryota</taxon>
        <taxon>Metazoa</taxon>
        <taxon>Chordata</taxon>
        <taxon>Craniata</taxon>
        <taxon>Vertebrata</taxon>
        <taxon>Euteleostomi</taxon>
        <taxon>Amphibia</taxon>
        <taxon>Batrachia</taxon>
        <taxon>Caudata</taxon>
        <taxon>Salamandroidea</taxon>
        <taxon>Salamandridae</taxon>
        <taxon>Pleurodelinae</taxon>
        <taxon>Pleurodeles</taxon>
    </lineage>
</organism>
<feature type="compositionally biased region" description="Basic and acidic residues" evidence="1">
    <location>
        <begin position="63"/>
        <end position="83"/>
    </location>
</feature>
<gene>
    <name evidence="2" type="ORF">NDU88_000791</name>
</gene>
<dbReference type="AlphaFoldDB" id="A0AAV7SYC0"/>
<evidence type="ECO:0000256" key="1">
    <source>
        <dbReference type="SAM" id="MobiDB-lite"/>
    </source>
</evidence>
<protein>
    <submittedName>
        <fullName evidence="2">Uncharacterized protein</fullName>
    </submittedName>
</protein>
<keyword evidence="3" id="KW-1185">Reference proteome</keyword>
<accession>A0AAV7SYC0</accession>
<dbReference type="EMBL" id="JANPWB010000007">
    <property type="protein sequence ID" value="KAJ1168879.1"/>
    <property type="molecule type" value="Genomic_DNA"/>
</dbReference>
<proteinExistence type="predicted"/>